<evidence type="ECO:0000313" key="1">
    <source>
        <dbReference type="EMBL" id="MFD2675345.1"/>
    </source>
</evidence>
<dbReference type="EMBL" id="JBHUNF010000004">
    <property type="protein sequence ID" value="MFD2675345.1"/>
    <property type="molecule type" value="Genomic_DNA"/>
</dbReference>
<dbReference type="RefSeq" id="WP_066058605.1">
    <property type="nucleotide sequence ID" value="NZ_JBHUNF010000004.1"/>
</dbReference>
<dbReference type="Pfam" id="PF20060">
    <property type="entry name" value="DUF6459"/>
    <property type="match status" value="1"/>
</dbReference>
<sequence>MSALARTAASGIAQTTTLSQVKLNTPTSPNLSLGEGYFTAQRALPANLPNPEPLVSNLARGVFEALAGTREVEQIARWVSPDVFSHLLRRTQHAARARRERQQPVRRPTIYVRRALWQSPRDGIVEATVIVDLGVRARAVAIRLEVYRNRWRAERINIL</sequence>
<name>A0ABW5RKZ2_9MICO</name>
<accession>A0ABW5RKZ2</accession>
<proteinExistence type="predicted"/>
<comment type="caution">
    <text evidence="1">The sequence shown here is derived from an EMBL/GenBank/DDBJ whole genome shotgun (WGS) entry which is preliminary data.</text>
</comment>
<protein>
    <submittedName>
        <fullName evidence="1">Rv3235 family protein</fullName>
    </submittedName>
</protein>
<keyword evidence="2" id="KW-1185">Reference proteome</keyword>
<dbReference type="Proteomes" id="UP001597453">
    <property type="component" value="Unassembled WGS sequence"/>
</dbReference>
<evidence type="ECO:0000313" key="2">
    <source>
        <dbReference type="Proteomes" id="UP001597453"/>
    </source>
</evidence>
<gene>
    <name evidence="1" type="ORF">ACFSUQ_08580</name>
</gene>
<reference evidence="2" key="1">
    <citation type="journal article" date="2019" name="Int. J. Syst. Evol. Microbiol.">
        <title>The Global Catalogue of Microorganisms (GCM) 10K type strain sequencing project: providing services to taxonomists for standard genome sequencing and annotation.</title>
        <authorList>
            <consortium name="The Broad Institute Genomics Platform"/>
            <consortium name="The Broad Institute Genome Sequencing Center for Infectious Disease"/>
            <person name="Wu L."/>
            <person name="Ma J."/>
        </authorList>
    </citation>
    <scope>NUCLEOTIDE SEQUENCE [LARGE SCALE GENOMIC DNA]</scope>
    <source>
        <strain evidence="2">TISTR 1511</strain>
    </source>
</reference>
<dbReference type="InterPro" id="IPR045596">
    <property type="entry name" value="DUF6459"/>
</dbReference>
<organism evidence="1 2">
    <name type="scientific">Gulosibacter bifidus</name>
    <dbReference type="NCBI Taxonomy" id="272239"/>
    <lineage>
        <taxon>Bacteria</taxon>
        <taxon>Bacillati</taxon>
        <taxon>Actinomycetota</taxon>
        <taxon>Actinomycetes</taxon>
        <taxon>Micrococcales</taxon>
        <taxon>Microbacteriaceae</taxon>
        <taxon>Gulosibacter</taxon>
    </lineage>
</organism>